<feature type="non-terminal residue" evidence="2">
    <location>
        <position position="235"/>
    </location>
</feature>
<dbReference type="Proteomes" id="UP000591131">
    <property type="component" value="Unassembled WGS sequence"/>
</dbReference>
<name>A0A7J6KJL6_PERCH</name>
<protein>
    <submittedName>
        <fullName evidence="2">Uncharacterized protein</fullName>
    </submittedName>
</protein>
<keyword evidence="3" id="KW-1185">Reference proteome</keyword>
<dbReference type="EMBL" id="JAAPAO010002697">
    <property type="protein sequence ID" value="KAF4647318.1"/>
    <property type="molecule type" value="Genomic_DNA"/>
</dbReference>
<reference evidence="2 3" key="1">
    <citation type="submission" date="2020-04" db="EMBL/GenBank/DDBJ databases">
        <title>Perkinsus chesapeaki whole genome sequence.</title>
        <authorList>
            <person name="Bogema D.R."/>
        </authorList>
    </citation>
    <scope>NUCLEOTIDE SEQUENCE [LARGE SCALE GENOMIC DNA]</scope>
    <source>
        <strain evidence="2">ATCC PRA-425</strain>
    </source>
</reference>
<organism evidence="2 3">
    <name type="scientific">Perkinsus chesapeaki</name>
    <name type="common">Clam parasite</name>
    <name type="synonym">Perkinsus andrewsi</name>
    <dbReference type="NCBI Taxonomy" id="330153"/>
    <lineage>
        <taxon>Eukaryota</taxon>
        <taxon>Sar</taxon>
        <taxon>Alveolata</taxon>
        <taxon>Perkinsozoa</taxon>
        <taxon>Perkinsea</taxon>
        <taxon>Perkinsida</taxon>
        <taxon>Perkinsidae</taxon>
        <taxon>Perkinsus</taxon>
    </lineage>
</organism>
<sequence length="235" mass="26838">EAVDAHYPRWMAACSRVLERAIRARQEYQSLTDPRLSVVGLLEEWATLPSLAGRGGRGRVTSLLEKERKIYSKLNAHPEGTTLSWVTRKACYLAIIKSFPRVKGNGESFMLLFQDIKACQSYECVMDTLSRHAHKAGYKDADELVGTFGEPHPTHERRESRDGEIPRPKFRHRSQFKGSERQEGRARPREPHPARRPRSVERGQKRPVSFFSIDPDKPPKKRSRVTAIDYAKACG</sequence>
<evidence type="ECO:0000313" key="2">
    <source>
        <dbReference type="EMBL" id="KAF4647318.1"/>
    </source>
</evidence>
<feature type="compositionally biased region" description="Basic and acidic residues" evidence="1">
    <location>
        <begin position="178"/>
        <end position="204"/>
    </location>
</feature>
<dbReference type="AlphaFoldDB" id="A0A7J6KJL6"/>
<evidence type="ECO:0000256" key="1">
    <source>
        <dbReference type="SAM" id="MobiDB-lite"/>
    </source>
</evidence>
<proteinExistence type="predicted"/>
<evidence type="ECO:0000313" key="3">
    <source>
        <dbReference type="Proteomes" id="UP000591131"/>
    </source>
</evidence>
<gene>
    <name evidence="2" type="ORF">FOL47_004745</name>
</gene>
<feature type="compositionally biased region" description="Basic and acidic residues" evidence="1">
    <location>
        <begin position="152"/>
        <end position="167"/>
    </location>
</feature>
<feature type="non-terminal residue" evidence="2">
    <location>
        <position position="1"/>
    </location>
</feature>
<comment type="caution">
    <text evidence="2">The sequence shown here is derived from an EMBL/GenBank/DDBJ whole genome shotgun (WGS) entry which is preliminary data.</text>
</comment>
<accession>A0A7J6KJL6</accession>
<feature type="region of interest" description="Disordered" evidence="1">
    <location>
        <begin position="144"/>
        <end position="235"/>
    </location>
</feature>